<dbReference type="AlphaFoldDB" id="A0A656YV87"/>
<reference evidence="2 3" key="1">
    <citation type="journal article" date="2016" name="Sci. Rep.">
        <title>Metabolic traits of an uncultured archaeal lineage -MSBL1- from brine pools of the Red Sea.</title>
        <authorList>
            <person name="Mwirichia R."/>
            <person name="Alam I."/>
            <person name="Rashid M."/>
            <person name="Vinu M."/>
            <person name="Ba-Alawi W."/>
            <person name="Anthony Kamau A."/>
            <person name="Kamanda Ngugi D."/>
            <person name="Goker M."/>
            <person name="Klenk H.P."/>
            <person name="Bajic V."/>
            <person name="Stingl U."/>
        </authorList>
    </citation>
    <scope>NUCLEOTIDE SEQUENCE [LARGE SCALE GENOMIC DNA]</scope>
    <source>
        <strain evidence="2">SCGC-AAA259J03</strain>
    </source>
</reference>
<accession>A0A656YV87</accession>
<dbReference type="SUPFAM" id="SSF88723">
    <property type="entry name" value="PIN domain-like"/>
    <property type="match status" value="1"/>
</dbReference>
<feature type="domain" description="PIN" evidence="1">
    <location>
        <begin position="3"/>
        <end position="119"/>
    </location>
</feature>
<organism evidence="2 3">
    <name type="scientific">candidate division MSBL1 archaeon SCGC-AAA259J03</name>
    <dbReference type="NCBI Taxonomy" id="1698269"/>
    <lineage>
        <taxon>Archaea</taxon>
        <taxon>Methanobacteriati</taxon>
        <taxon>Methanobacteriota</taxon>
        <taxon>candidate division MSBL1</taxon>
    </lineage>
</organism>
<dbReference type="Pfam" id="PF13470">
    <property type="entry name" value="PIN_3"/>
    <property type="match status" value="1"/>
</dbReference>
<keyword evidence="3" id="KW-1185">Reference proteome</keyword>
<dbReference type="InterPro" id="IPR002716">
    <property type="entry name" value="PIN_dom"/>
</dbReference>
<name>A0A656YV87_9EURY</name>
<evidence type="ECO:0000313" key="3">
    <source>
        <dbReference type="Proteomes" id="UP000070257"/>
    </source>
</evidence>
<comment type="caution">
    <text evidence="2">The sequence shown here is derived from an EMBL/GenBank/DDBJ whole genome shotgun (WGS) entry which is preliminary data.</text>
</comment>
<sequence>MERVLVDTNVMVVGARDYDDEKDTPESKILKMAMDKKLEIVLNPILLDEYHRVAADIVDKDFAGWFRNVIMKDLSTDYVGEEKIREFVGEFRGEVPSEDLPHFASCLLTDADYLVSENREFLKRAEGYGFECVSPSDFLEETK</sequence>
<gene>
    <name evidence="2" type="ORF">AKJ39_05225</name>
</gene>
<evidence type="ECO:0000259" key="1">
    <source>
        <dbReference type="Pfam" id="PF13470"/>
    </source>
</evidence>
<dbReference type="EMBL" id="LHXT01000141">
    <property type="protein sequence ID" value="KXA95990.1"/>
    <property type="molecule type" value="Genomic_DNA"/>
</dbReference>
<proteinExistence type="predicted"/>
<evidence type="ECO:0000313" key="2">
    <source>
        <dbReference type="EMBL" id="KXA95990.1"/>
    </source>
</evidence>
<dbReference type="Proteomes" id="UP000070257">
    <property type="component" value="Unassembled WGS sequence"/>
</dbReference>
<dbReference type="InterPro" id="IPR029060">
    <property type="entry name" value="PIN-like_dom_sf"/>
</dbReference>
<protein>
    <recommendedName>
        <fullName evidence="1">PIN domain-containing protein</fullName>
    </recommendedName>
</protein>